<evidence type="ECO:0000313" key="3">
    <source>
        <dbReference type="Proteomes" id="UP000215127"/>
    </source>
</evidence>
<feature type="chain" id="PRO_5012010586" evidence="1">
    <location>
        <begin position="18"/>
        <end position="81"/>
    </location>
</feature>
<evidence type="ECO:0000256" key="1">
    <source>
        <dbReference type="SAM" id="SignalP"/>
    </source>
</evidence>
<keyword evidence="1" id="KW-0732">Signal</keyword>
<name>A0A1X7RVQ7_ZYMT9</name>
<organism evidence="2 3">
    <name type="scientific">Zymoseptoria tritici (strain ST99CH_3D7)</name>
    <dbReference type="NCBI Taxonomy" id="1276538"/>
    <lineage>
        <taxon>Eukaryota</taxon>
        <taxon>Fungi</taxon>
        <taxon>Dikarya</taxon>
        <taxon>Ascomycota</taxon>
        <taxon>Pezizomycotina</taxon>
        <taxon>Dothideomycetes</taxon>
        <taxon>Dothideomycetidae</taxon>
        <taxon>Mycosphaerellales</taxon>
        <taxon>Mycosphaerellaceae</taxon>
        <taxon>Zymoseptoria</taxon>
    </lineage>
</organism>
<reference evidence="2 3" key="1">
    <citation type="submission" date="2016-06" db="EMBL/GenBank/DDBJ databases">
        <authorList>
            <person name="Kjaerup R.B."/>
            <person name="Dalgaard T.S."/>
            <person name="Juul-Madsen H.R."/>
        </authorList>
    </citation>
    <scope>NUCLEOTIDE SEQUENCE [LARGE SCALE GENOMIC DNA]</scope>
</reference>
<gene>
    <name evidence="2" type="ORF">ZT3D7_G6696</name>
</gene>
<dbReference type="EMBL" id="LT853697">
    <property type="protein sequence ID" value="SMQ51543.1"/>
    <property type="molecule type" value="Genomic_DNA"/>
</dbReference>
<accession>A0A1X7RVQ7</accession>
<proteinExistence type="predicted"/>
<dbReference type="Proteomes" id="UP000215127">
    <property type="component" value="Chromosome 6"/>
</dbReference>
<keyword evidence="3" id="KW-1185">Reference proteome</keyword>
<protein>
    <submittedName>
        <fullName evidence="2">Uncharacterized protein</fullName>
    </submittedName>
</protein>
<feature type="signal peptide" evidence="1">
    <location>
        <begin position="1"/>
        <end position="17"/>
    </location>
</feature>
<dbReference type="STRING" id="1276538.A0A1X7RVQ7"/>
<sequence>MHLSTSLVLVLAGSALAAPIQNVEARSYEALGAYYPIPEIQMKRNAELKRAAEPQRGGIMDYIKRDPEAQRGRVVNNQSAN</sequence>
<dbReference type="AlphaFoldDB" id="A0A1X7RVQ7"/>
<evidence type="ECO:0000313" key="2">
    <source>
        <dbReference type="EMBL" id="SMQ51543.1"/>
    </source>
</evidence>